<dbReference type="AlphaFoldDB" id="A0A1G5PZ09"/>
<dbReference type="SUPFAM" id="SSF46689">
    <property type="entry name" value="Homeodomain-like"/>
    <property type="match status" value="1"/>
</dbReference>
<dbReference type="InterPro" id="IPR009057">
    <property type="entry name" value="Homeodomain-like_sf"/>
</dbReference>
<feature type="DNA-binding region" description="H-T-H motif" evidence="4">
    <location>
        <begin position="28"/>
        <end position="47"/>
    </location>
</feature>
<dbReference type="OrthoDB" id="9779746at2"/>
<sequence length="188" mass="20959">MPRPPIDRSEVIASIAEVFRKYGYDGASLGIIREETGYGRGSLYHFFPGGKEEMARAVIAHIDAWFEEHIFQPLETQPPSDALTHMFDATDRYFQSGGRVCLVGAFALEQSRDRFCDEINDYFARWTEALTHCLVKDQWEQTAAKQAAAQTVALIQGGIVLTRATHDGFHFMAALLAAKSLCASPRSL</sequence>
<reference evidence="6 7" key="1">
    <citation type="submission" date="2016-10" db="EMBL/GenBank/DDBJ databases">
        <authorList>
            <person name="de Groot N.N."/>
        </authorList>
    </citation>
    <scope>NUCLEOTIDE SEQUENCE [LARGE SCALE GENOMIC DNA]</scope>
    <source>
        <strain evidence="6 7">U95</strain>
    </source>
</reference>
<dbReference type="InterPro" id="IPR036271">
    <property type="entry name" value="Tet_transcr_reg_TetR-rel_C_sf"/>
</dbReference>
<dbReference type="PANTHER" id="PTHR47506">
    <property type="entry name" value="TRANSCRIPTIONAL REGULATORY PROTEIN"/>
    <property type="match status" value="1"/>
</dbReference>
<evidence type="ECO:0000256" key="3">
    <source>
        <dbReference type="ARBA" id="ARBA00023163"/>
    </source>
</evidence>
<keyword evidence="3" id="KW-0804">Transcription</keyword>
<dbReference type="STRING" id="1156985.SAMN04488118_102290"/>
<dbReference type="InterPro" id="IPR054156">
    <property type="entry name" value="YxaF_TetR_C"/>
</dbReference>
<protein>
    <submittedName>
        <fullName evidence="6">Transcriptional regulator, TetR family</fullName>
    </submittedName>
</protein>
<dbReference type="EMBL" id="FMWG01000002">
    <property type="protein sequence ID" value="SCZ54411.1"/>
    <property type="molecule type" value="Genomic_DNA"/>
</dbReference>
<dbReference type="Proteomes" id="UP000198767">
    <property type="component" value="Unassembled WGS sequence"/>
</dbReference>
<keyword evidence="7" id="KW-1185">Reference proteome</keyword>
<dbReference type="PROSITE" id="PS50977">
    <property type="entry name" value="HTH_TETR_2"/>
    <property type="match status" value="1"/>
</dbReference>
<evidence type="ECO:0000313" key="7">
    <source>
        <dbReference type="Proteomes" id="UP000198767"/>
    </source>
</evidence>
<gene>
    <name evidence="6" type="ORF">SAMN04488118_102290</name>
</gene>
<organism evidence="6 7">
    <name type="scientific">Epibacterium ulvae</name>
    <dbReference type="NCBI Taxonomy" id="1156985"/>
    <lineage>
        <taxon>Bacteria</taxon>
        <taxon>Pseudomonadati</taxon>
        <taxon>Pseudomonadota</taxon>
        <taxon>Alphaproteobacteria</taxon>
        <taxon>Rhodobacterales</taxon>
        <taxon>Roseobacteraceae</taxon>
        <taxon>Epibacterium</taxon>
    </lineage>
</organism>
<feature type="domain" description="HTH tetR-type" evidence="5">
    <location>
        <begin position="5"/>
        <end position="65"/>
    </location>
</feature>
<evidence type="ECO:0000256" key="4">
    <source>
        <dbReference type="PROSITE-ProRule" id="PRU00335"/>
    </source>
</evidence>
<evidence type="ECO:0000259" key="5">
    <source>
        <dbReference type="PROSITE" id="PS50977"/>
    </source>
</evidence>
<evidence type="ECO:0000313" key="6">
    <source>
        <dbReference type="EMBL" id="SCZ54411.1"/>
    </source>
</evidence>
<dbReference type="Pfam" id="PF21993">
    <property type="entry name" value="TetR_C_13_2"/>
    <property type="match status" value="1"/>
</dbReference>
<evidence type="ECO:0000256" key="1">
    <source>
        <dbReference type="ARBA" id="ARBA00023015"/>
    </source>
</evidence>
<dbReference type="RefSeq" id="WP_090216528.1">
    <property type="nucleotide sequence ID" value="NZ_CANLDO010000001.1"/>
</dbReference>
<proteinExistence type="predicted"/>
<dbReference type="GO" id="GO:0003677">
    <property type="term" value="F:DNA binding"/>
    <property type="evidence" value="ECO:0007669"/>
    <property type="project" value="UniProtKB-UniRule"/>
</dbReference>
<dbReference type="InterPro" id="IPR001647">
    <property type="entry name" value="HTH_TetR"/>
</dbReference>
<name>A0A1G5PZ09_9RHOB</name>
<dbReference type="Gene3D" id="1.10.357.10">
    <property type="entry name" value="Tetracycline Repressor, domain 2"/>
    <property type="match status" value="1"/>
</dbReference>
<evidence type="ECO:0000256" key="2">
    <source>
        <dbReference type="ARBA" id="ARBA00023125"/>
    </source>
</evidence>
<keyword evidence="2 4" id="KW-0238">DNA-binding</keyword>
<accession>A0A1G5PZ09</accession>
<dbReference type="PANTHER" id="PTHR47506:SF1">
    <property type="entry name" value="HTH-TYPE TRANSCRIPTIONAL REGULATOR YJDC"/>
    <property type="match status" value="1"/>
</dbReference>
<dbReference type="SUPFAM" id="SSF48498">
    <property type="entry name" value="Tetracyclin repressor-like, C-terminal domain"/>
    <property type="match status" value="1"/>
</dbReference>
<dbReference type="Pfam" id="PF00440">
    <property type="entry name" value="TetR_N"/>
    <property type="match status" value="1"/>
</dbReference>
<keyword evidence="1" id="KW-0805">Transcription regulation</keyword>